<accession>A0A0A9AB30</accession>
<reference evidence="1" key="2">
    <citation type="journal article" date="2015" name="Data Brief">
        <title>Shoot transcriptome of the giant reed, Arundo donax.</title>
        <authorList>
            <person name="Barrero R.A."/>
            <person name="Guerrero F.D."/>
            <person name="Moolhuijzen P."/>
            <person name="Goolsby J.A."/>
            <person name="Tidwell J."/>
            <person name="Bellgard S.E."/>
            <person name="Bellgard M.I."/>
        </authorList>
    </citation>
    <scope>NUCLEOTIDE SEQUENCE</scope>
    <source>
        <tissue evidence="1">Shoot tissue taken approximately 20 cm above the soil surface</tissue>
    </source>
</reference>
<dbReference type="AlphaFoldDB" id="A0A0A9AB30"/>
<proteinExistence type="predicted"/>
<dbReference type="EMBL" id="GBRH01248996">
    <property type="protein sequence ID" value="JAD48899.1"/>
    <property type="molecule type" value="Transcribed_RNA"/>
</dbReference>
<evidence type="ECO:0000313" key="1">
    <source>
        <dbReference type="EMBL" id="JAD48899.1"/>
    </source>
</evidence>
<reference evidence="1" key="1">
    <citation type="submission" date="2014-09" db="EMBL/GenBank/DDBJ databases">
        <authorList>
            <person name="Magalhaes I.L.F."/>
            <person name="Oliveira U."/>
            <person name="Santos F.R."/>
            <person name="Vidigal T.H.D.A."/>
            <person name="Brescovit A.D."/>
            <person name="Santos A.J."/>
        </authorList>
    </citation>
    <scope>NUCLEOTIDE SEQUENCE</scope>
    <source>
        <tissue evidence="1">Shoot tissue taken approximately 20 cm above the soil surface</tissue>
    </source>
</reference>
<organism evidence="1">
    <name type="scientific">Arundo donax</name>
    <name type="common">Giant reed</name>
    <name type="synonym">Donax arundinaceus</name>
    <dbReference type="NCBI Taxonomy" id="35708"/>
    <lineage>
        <taxon>Eukaryota</taxon>
        <taxon>Viridiplantae</taxon>
        <taxon>Streptophyta</taxon>
        <taxon>Embryophyta</taxon>
        <taxon>Tracheophyta</taxon>
        <taxon>Spermatophyta</taxon>
        <taxon>Magnoliopsida</taxon>
        <taxon>Liliopsida</taxon>
        <taxon>Poales</taxon>
        <taxon>Poaceae</taxon>
        <taxon>PACMAD clade</taxon>
        <taxon>Arundinoideae</taxon>
        <taxon>Arundineae</taxon>
        <taxon>Arundo</taxon>
    </lineage>
</organism>
<name>A0A0A9AB30_ARUDO</name>
<protein>
    <submittedName>
        <fullName evidence="1">Uncharacterized protein</fullName>
    </submittedName>
</protein>
<sequence>MVFIDFLQITESLGQYKYFLCNLILALHTVSQ</sequence>